<dbReference type="AlphaFoldDB" id="A0AAP2DL58"/>
<accession>A0AAP2DL58</accession>
<organism evidence="1 2">
    <name type="scientific">Chryseosolibacter histidini</name>
    <dbReference type="NCBI Taxonomy" id="2782349"/>
    <lineage>
        <taxon>Bacteria</taxon>
        <taxon>Pseudomonadati</taxon>
        <taxon>Bacteroidota</taxon>
        <taxon>Cytophagia</taxon>
        <taxon>Cytophagales</taxon>
        <taxon>Chryseotaleaceae</taxon>
        <taxon>Chryseosolibacter</taxon>
    </lineage>
</organism>
<dbReference type="Proteomes" id="UP001319200">
    <property type="component" value="Unassembled WGS sequence"/>
</dbReference>
<comment type="caution">
    <text evidence="1">The sequence shown here is derived from an EMBL/GenBank/DDBJ whole genome shotgun (WGS) entry which is preliminary data.</text>
</comment>
<protein>
    <submittedName>
        <fullName evidence="1">Uncharacterized protein</fullName>
    </submittedName>
</protein>
<gene>
    <name evidence="1" type="ORF">KK083_15240</name>
</gene>
<dbReference type="EMBL" id="JAHESF010000014">
    <property type="protein sequence ID" value="MBT1698246.1"/>
    <property type="molecule type" value="Genomic_DNA"/>
</dbReference>
<dbReference type="RefSeq" id="WP_254164219.1">
    <property type="nucleotide sequence ID" value="NZ_JAHESF010000014.1"/>
</dbReference>
<name>A0AAP2DL58_9BACT</name>
<keyword evidence="2" id="KW-1185">Reference proteome</keyword>
<proteinExistence type="predicted"/>
<sequence length="205" mass="23406">MSTTKNTISFDEASFNNDLQALEKVRDCFQDLLTEFNKMKLFKISSIQELLDLIAGRDEYVRKRLEDIVEVPKFGMFAVSKKKAVELIELDLFAVNRLIDFCADCRLDYSVHLNISGKDVSINQEQIDRLRDGYSMTASSSGQVELWKAHNAAAEALNKLNALLQPMGSTITKESVYKALFAVDEGKVSPNTWFYQSRRREFNNI</sequence>
<evidence type="ECO:0000313" key="2">
    <source>
        <dbReference type="Proteomes" id="UP001319200"/>
    </source>
</evidence>
<reference evidence="1 2" key="1">
    <citation type="submission" date="2021-05" db="EMBL/GenBank/DDBJ databases">
        <title>A Polyphasic approach of four new species of the genus Ohtaekwangia: Ohtaekwangia histidinii sp. nov., Ohtaekwangia cretensis sp. nov., Ohtaekwangia indiensis sp. nov., Ohtaekwangia reichenbachii sp. nov. from diverse environment.</title>
        <authorList>
            <person name="Octaviana S."/>
        </authorList>
    </citation>
    <scope>NUCLEOTIDE SEQUENCE [LARGE SCALE GENOMIC DNA]</scope>
    <source>
        <strain evidence="1 2">PWU4</strain>
    </source>
</reference>
<evidence type="ECO:0000313" key="1">
    <source>
        <dbReference type="EMBL" id="MBT1698246.1"/>
    </source>
</evidence>